<sequence>MPHYPVLRLPDQHTNKGQGNKRDPQPITFDRILTQPNTTPKTNAMATFQMQDFTGAAAPQPDCQRNVPTAG</sequence>
<evidence type="ECO:0000256" key="1">
    <source>
        <dbReference type="SAM" id="MobiDB-lite"/>
    </source>
</evidence>
<keyword evidence="3" id="KW-1185">Reference proteome</keyword>
<name>A0A2X0N1F5_9BASI</name>
<feature type="compositionally biased region" description="Basic and acidic residues" evidence="1">
    <location>
        <begin position="10"/>
        <end position="24"/>
    </location>
</feature>
<dbReference type="Proteomes" id="UP000249464">
    <property type="component" value="Unassembled WGS sequence"/>
</dbReference>
<evidence type="ECO:0000313" key="2">
    <source>
        <dbReference type="EMBL" id="SGY90329.1"/>
    </source>
</evidence>
<accession>A0A2X0N1F5</accession>
<evidence type="ECO:0000313" key="3">
    <source>
        <dbReference type="Proteomes" id="UP000249464"/>
    </source>
</evidence>
<protein>
    <submittedName>
        <fullName evidence="2">BQ5605_C039g11800 protein</fullName>
    </submittedName>
</protein>
<gene>
    <name evidence="2" type="primary">BQ5605_C039g11800</name>
    <name evidence="2" type="ORF">BQ5605_C039G11800</name>
</gene>
<proteinExistence type="predicted"/>
<feature type="region of interest" description="Disordered" evidence="1">
    <location>
        <begin position="1"/>
        <end position="40"/>
    </location>
</feature>
<dbReference type="AlphaFoldDB" id="A0A2X0N1F5"/>
<organism evidence="2 3">
    <name type="scientific">Microbotryum silenes-dioicae</name>
    <dbReference type="NCBI Taxonomy" id="796604"/>
    <lineage>
        <taxon>Eukaryota</taxon>
        <taxon>Fungi</taxon>
        <taxon>Dikarya</taxon>
        <taxon>Basidiomycota</taxon>
        <taxon>Pucciniomycotina</taxon>
        <taxon>Microbotryomycetes</taxon>
        <taxon>Microbotryales</taxon>
        <taxon>Microbotryaceae</taxon>
        <taxon>Microbotryum</taxon>
    </lineage>
</organism>
<reference evidence="2 3" key="1">
    <citation type="submission" date="2016-11" db="EMBL/GenBank/DDBJ databases">
        <authorList>
            <person name="Jaros S."/>
            <person name="Januszkiewicz K."/>
            <person name="Wedrychowicz H."/>
        </authorList>
    </citation>
    <scope>NUCLEOTIDE SEQUENCE [LARGE SCALE GENOMIC DNA]</scope>
</reference>
<dbReference type="EMBL" id="FQNC01000060">
    <property type="protein sequence ID" value="SGY90329.1"/>
    <property type="molecule type" value="Genomic_DNA"/>
</dbReference>